<dbReference type="STRING" id="1450535.A0A317XGM3"/>
<evidence type="ECO:0000256" key="1">
    <source>
        <dbReference type="SAM" id="MobiDB-lite"/>
    </source>
</evidence>
<dbReference type="GeneID" id="37107882"/>
<proteinExistence type="predicted"/>
<sequence length="391" mass="43841">MVEGFHPVHSTTAINQSTRIIDPDGEVIIILRHANSPFAQPDETMVAGMVSHTLLPKFWDVIQRPAKVFDFSTILIEEPTPEVADDPTTEATDEEPIPAEEQPAEKPIEPELICDPLHENCFRIKVSAKHLIFVSPVFKNMLTGGWEESINYLQKGSVEIPAESWDIDALMILLQIILGQYYVIPRQLNLELLAKVAVLADYYNCRETVDMLAGTWIEALKEDVPTTYCRDLILWLWVSWYFRLPSQLKKATSTAMSCCGNGISNLGLPIPGYIITSMNVGRDEAIDKLVGQLHDTCNTLLSGDQRCNFTCSSAMYGALTKQMHVNALLSPRPVAPFPNITYEHLVRKILSFESPVWYSRHSKAAHTCSSSSLRILIGEFNDYIEGLVLSF</sequence>
<evidence type="ECO:0000313" key="3">
    <source>
        <dbReference type="Proteomes" id="UP000246702"/>
    </source>
</evidence>
<name>A0A317XGM3_9EURO</name>
<dbReference type="OrthoDB" id="5326346at2759"/>
<evidence type="ECO:0000313" key="2">
    <source>
        <dbReference type="EMBL" id="PWY96090.1"/>
    </source>
</evidence>
<dbReference type="Gene3D" id="3.30.710.10">
    <property type="entry name" value="Potassium Channel Kv1.1, Chain A"/>
    <property type="match status" value="1"/>
</dbReference>
<dbReference type="Proteomes" id="UP000246702">
    <property type="component" value="Unassembled WGS sequence"/>
</dbReference>
<feature type="compositionally biased region" description="Acidic residues" evidence="1">
    <location>
        <begin position="79"/>
        <end position="98"/>
    </location>
</feature>
<dbReference type="AlphaFoldDB" id="A0A317XGM3"/>
<gene>
    <name evidence="2" type="ORF">BO94DRAFT_143947</name>
</gene>
<organism evidence="2 3">
    <name type="scientific">Aspergillus sclerotioniger CBS 115572</name>
    <dbReference type="NCBI Taxonomy" id="1450535"/>
    <lineage>
        <taxon>Eukaryota</taxon>
        <taxon>Fungi</taxon>
        <taxon>Dikarya</taxon>
        <taxon>Ascomycota</taxon>
        <taxon>Pezizomycotina</taxon>
        <taxon>Eurotiomycetes</taxon>
        <taxon>Eurotiomycetidae</taxon>
        <taxon>Eurotiales</taxon>
        <taxon>Aspergillaceae</taxon>
        <taxon>Aspergillus</taxon>
        <taxon>Aspergillus subgen. Circumdati</taxon>
    </lineage>
</organism>
<dbReference type="CDD" id="cd18186">
    <property type="entry name" value="BTB_POZ_ZBTB_KLHL-like"/>
    <property type="match status" value="1"/>
</dbReference>
<reference evidence="2 3" key="1">
    <citation type="submission" date="2016-12" db="EMBL/GenBank/DDBJ databases">
        <title>The genomes of Aspergillus section Nigri reveals drivers in fungal speciation.</title>
        <authorList>
            <consortium name="DOE Joint Genome Institute"/>
            <person name="Vesth T.C."/>
            <person name="Nybo J."/>
            <person name="Theobald S."/>
            <person name="Brandl J."/>
            <person name="Frisvad J.C."/>
            <person name="Nielsen K.F."/>
            <person name="Lyhne E.K."/>
            <person name="Kogle M.E."/>
            <person name="Kuo A."/>
            <person name="Riley R."/>
            <person name="Clum A."/>
            <person name="Nolan M."/>
            <person name="Lipzen A."/>
            <person name="Salamov A."/>
            <person name="Henrissat B."/>
            <person name="Wiebenga A."/>
            <person name="De Vries R.P."/>
            <person name="Grigoriev I.V."/>
            <person name="Mortensen U.H."/>
            <person name="Andersen M.R."/>
            <person name="Baker S.E."/>
        </authorList>
    </citation>
    <scope>NUCLEOTIDE SEQUENCE [LARGE SCALE GENOMIC DNA]</scope>
    <source>
        <strain evidence="2 3">CBS 115572</strain>
    </source>
</reference>
<dbReference type="EMBL" id="MSFK01000002">
    <property type="protein sequence ID" value="PWY96090.1"/>
    <property type="molecule type" value="Genomic_DNA"/>
</dbReference>
<dbReference type="SUPFAM" id="SSF54695">
    <property type="entry name" value="POZ domain"/>
    <property type="match status" value="1"/>
</dbReference>
<evidence type="ECO:0008006" key="4">
    <source>
        <dbReference type="Google" id="ProtNLM"/>
    </source>
</evidence>
<accession>A0A317XGM3</accession>
<keyword evidence="3" id="KW-1185">Reference proteome</keyword>
<dbReference type="RefSeq" id="XP_025472851.1">
    <property type="nucleotide sequence ID" value="XM_025605739.1"/>
</dbReference>
<dbReference type="InterPro" id="IPR011333">
    <property type="entry name" value="SKP1/BTB/POZ_sf"/>
</dbReference>
<comment type="caution">
    <text evidence="2">The sequence shown here is derived from an EMBL/GenBank/DDBJ whole genome shotgun (WGS) entry which is preliminary data.</text>
</comment>
<feature type="region of interest" description="Disordered" evidence="1">
    <location>
        <begin position="79"/>
        <end position="104"/>
    </location>
</feature>
<protein>
    <recommendedName>
        <fullName evidence="4">BTB domain-containing protein</fullName>
    </recommendedName>
</protein>